<dbReference type="STRING" id="7260.B4NMZ2"/>
<dbReference type="CDD" id="cd22414">
    <property type="entry name" value="KH-I_Vigilin_rpt11"/>
    <property type="match status" value="1"/>
</dbReference>
<dbReference type="CDD" id="cd22415">
    <property type="entry name" value="KH-I_Vigilin_rpt12"/>
    <property type="match status" value="1"/>
</dbReference>
<dbReference type="PhylomeDB" id="B4NMZ2"/>
<feature type="compositionally biased region" description="Polar residues" evidence="7">
    <location>
        <begin position="41"/>
        <end position="57"/>
    </location>
</feature>
<dbReference type="InterPro" id="IPR036612">
    <property type="entry name" value="KH_dom_type_1_sf"/>
</dbReference>
<evidence type="ECO:0000259" key="8">
    <source>
        <dbReference type="SMART" id="SM00322"/>
    </source>
</evidence>
<evidence type="ECO:0000256" key="7">
    <source>
        <dbReference type="SAM" id="MobiDB-lite"/>
    </source>
</evidence>
<organism evidence="9 10">
    <name type="scientific">Drosophila willistoni</name>
    <name type="common">Fruit fly</name>
    <dbReference type="NCBI Taxonomy" id="7260"/>
    <lineage>
        <taxon>Eukaryota</taxon>
        <taxon>Metazoa</taxon>
        <taxon>Ecdysozoa</taxon>
        <taxon>Arthropoda</taxon>
        <taxon>Hexapoda</taxon>
        <taxon>Insecta</taxon>
        <taxon>Pterygota</taxon>
        <taxon>Neoptera</taxon>
        <taxon>Endopterygota</taxon>
        <taxon>Diptera</taxon>
        <taxon>Brachycera</taxon>
        <taxon>Muscomorpha</taxon>
        <taxon>Ephydroidea</taxon>
        <taxon>Drosophilidae</taxon>
        <taxon>Drosophila</taxon>
        <taxon>Sophophora</taxon>
    </lineage>
</organism>
<keyword evidence="10" id="KW-1185">Reference proteome</keyword>
<dbReference type="CDD" id="cd22406">
    <property type="entry name" value="KH-I_Vigilin_rpt2"/>
    <property type="match status" value="1"/>
</dbReference>
<dbReference type="FunCoup" id="B4NMZ2">
    <property type="interactions" value="1193"/>
</dbReference>
<dbReference type="CDD" id="cd02394">
    <property type="entry name" value="KH-I_Vigilin_rpt6"/>
    <property type="match status" value="1"/>
</dbReference>
<feature type="compositionally biased region" description="Polar residues" evidence="7">
    <location>
        <begin position="1278"/>
        <end position="1291"/>
    </location>
</feature>
<dbReference type="GO" id="GO:0007059">
    <property type="term" value="P:chromosome segregation"/>
    <property type="evidence" value="ECO:0007669"/>
    <property type="project" value="EnsemblMetazoa"/>
</dbReference>
<feature type="domain" description="K Homology" evidence="8">
    <location>
        <begin position="453"/>
        <end position="520"/>
    </location>
</feature>
<dbReference type="FunFam" id="3.30.1370.10:FF:000056">
    <property type="entry name" value="Tudor and KH domain containing"/>
    <property type="match status" value="1"/>
</dbReference>
<dbReference type="InterPro" id="IPR004087">
    <property type="entry name" value="KH_dom"/>
</dbReference>
<evidence type="ECO:0000313" key="9">
    <source>
        <dbReference type="EMBL" id="EDW85731.1"/>
    </source>
</evidence>
<dbReference type="FunFam" id="3.30.1370.10:FF:000061">
    <property type="entry name" value="High density lipoprotein binding protein"/>
    <property type="match status" value="1"/>
</dbReference>
<dbReference type="SMR" id="B4NMZ2"/>
<dbReference type="FunFam" id="3.30.1370.10:FF:000152">
    <property type="entry name" value="Vigilin 1"/>
    <property type="match status" value="1"/>
</dbReference>
<dbReference type="GO" id="GO:1990904">
    <property type="term" value="C:ribonucleoprotein complex"/>
    <property type="evidence" value="ECO:0007669"/>
    <property type="project" value="EnsemblMetazoa"/>
</dbReference>
<dbReference type="OMA" id="DHAGQQV"/>
<dbReference type="InParanoid" id="B4NMZ2"/>
<feature type="domain" description="K Homology" evidence="8">
    <location>
        <begin position="170"/>
        <end position="238"/>
    </location>
</feature>
<name>B4NMZ2_DROWI</name>
<evidence type="ECO:0000313" key="10">
    <source>
        <dbReference type="Proteomes" id="UP000007798"/>
    </source>
</evidence>
<feature type="domain" description="K Homology" evidence="8">
    <location>
        <begin position="1147"/>
        <end position="1218"/>
    </location>
</feature>
<dbReference type="FunFam" id="3.30.1370.10:FF:000039">
    <property type="entry name" value="vigilin isoform X1"/>
    <property type="match status" value="1"/>
</dbReference>
<dbReference type="Pfam" id="PF24668">
    <property type="entry name" value="KH_Vigilin"/>
    <property type="match status" value="1"/>
</dbReference>
<dbReference type="GO" id="GO:0005701">
    <property type="term" value="C:polytene chromosome chromocenter"/>
    <property type="evidence" value="ECO:0007669"/>
    <property type="project" value="EnsemblMetazoa"/>
</dbReference>
<feature type="coiled-coil region" evidence="6">
    <location>
        <begin position="794"/>
        <end position="821"/>
    </location>
</feature>
<dbReference type="Proteomes" id="UP000007798">
    <property type="component" value="Unassembled WGS sequence"/>
</dbReference>
<evidence type="ECO:0000256" key="3">
    <source>
        <dbReference type="ARBA" id="ARBA00022737"/>
    </source>
</evidence>
<feature type="domain" description="K Homology" evidence="8">
    <location>
        <begin position="524"/>
        <end position="593"/>
    </location>
</feature>
<feature type="domain" description="K Homology" evidence="8">
    <location>
        <begin position="890"/>
        <end position="995"/>
    </location>
</feature>
<feature type="domain" description="K Homology" evidence="8">
    <location>
        <begin position="1074"/>
        <end position="1143"/>
    </location>
</feature>
<feature type="domain" description="K Homology" evidence="8">
    <location>
        <begin position="384"/>
        <end position="448"/>
    </location>
</feature>
<dbReference type="GO" id="GO:0003696">
    <property type="term" value="F:satellite DNA binding"/>
    <property type="evidence" value="ECO:0007669"/>
    <property type="project" value="EnsemblMetazoa"/>
</dbReference>
<feature type="region of interest" description="Disordered" evidence="7">
    <location>
        <begin position="76"/>
        <end position="121"/>
    </location>
</feature>
<dbReference type="PANTHER" id="PTHR10627">
    <property type="entry name" value="SCP160"/>
    <property type="match status" value="1"/>
</dbReference>
<feature type="compositionally biased region" description="Low complexity" evidence="7">
    <location>
        <begin position="1242"/>
        <end position="1252"/>
    </location>
</feature>
<dbReference type="PANTHER" id="PTHR10627:SF31">
    <property type="entry name" value="DODECA-SATELLITE-BINDING PROTEIN 1, ISOFORM A"/>
    <property type="match status" value="1"/>
</dbReference>
<dbReference type="OrthoDB" id="10027144at2759"/>
<dbReference type="FunFam" id="3.30.1370.10:FF:000057">
    <property type="entry name" value="High density lipoprotein binding protein"/>
    <property type="match status" value="1"/>
</dbReference>
<keyword evidence="2" id="KW-0963">Cytoplasm</keyword>
<feature type="domain" description="K Homology" evidence="8">
    <location>
        <begin position="996"/>
        <end position="1062"/>
    </location>
</feature>
<evidence type="ECO:0000256" key="1">
    <source>
        <dbReference type="ARBA" id="ARBA00004496"/>
    </source>
</evidence>
<dbReference type="CDD" id="cd22408">
    <property type="entry name" value="KH-I_Vigilin_rpt4"/>
    <property type="match status" value="1"/>
</dbReference>
<keyword evidence="4 5" id="KW-0694">RNA-binding</keyword>
<dbReference type="CDD" id="cd22409">
    <property type="entry name" value="KH-I_Vigilin_rpt5"/>
    <property type="match status" value="1"/>
</dbReference>
<feature type="region of interest" description="Disordered" evidence="7">
    <location>
        <begin position="930"/>
        <end position="965"/>
    </location>
</feature>
<dbReference type="CDD" id="cd22418">
    <property type="entry name" value="KH-I_Vigilin_rpt15"/>
    <property type="match status" value="1"/>
</dbReference>
<feature type="region of interest" description="Disordered" evidence="7">
    <location>
        <begin position="1"/>
        <end position="60"/>
    </location>
</feature>
<dbReference type="CDD" id="cd22416">
    <property type="entry name" value="KH-I_Vigilin_rpt13"/>
    <property type="match status" value="1"/>
</dbReference>
<feature type="domain" description="K Homology" evidence="8">
    <location>
        <begin position="744"/>
        <end position="813"/>
    </location>
</feature>
<dbReference type="GO" id="GO:0030261">
    <property type="term" value="P:chromosome condensation"/>
    <property type="evidence" value="ECO:0007669"/>
    <property type="project" value="EnsemblMetazoa"/>
</dbReference>
<reference evidence="9 10" key="1">
    <citation type="journal article" date="2007" name="Nature">
        <title>Evolution of genes and genomes on the Drosophila phylogeny.</title>
        <authorList>
            <consortium name="Drosophila 12 Genomes Consortium"/>
            <person name="Clark A.G."/>
            <person name="Eisen M.B."/>
            <person name="Smith D.R."/>
            <person name="Bergman C.M."/>
            <person name="Oliver B."/>
            <person name="Markow T.A."/>
            <person name="Kaufman T.C."/>
            <person name="Kellis M."/>
            <person name="Gelbart W."/>
            <person name="Iyer V.N."/>
            <person name="Pollard D.A."/>
            <person name="Sackton T.B."/>
            <person name="Larracuente A.M."/>
            <person name="Singh N.D."/>
            <person name="Abad J.P."/>
            <person name="Abt D.N."/>
            <person name="Adryan B."/>
            <person name="Aguade M."/>
            <person name="Akashi H."/>
            <person name="Anderson W.W."/>
            <person name="Aquadro C.F."/>
            <person name="Ardell D.H."/>
            <person name="Arguello R."/>
            <person name="Artieri C.G."/>
            <person name="Barbash D.A."/>
            <person name="Barker D."/>
            <person name="Barsanti P."/>
            <person name="Batterham P."/>
            <person name="Batzoglou S."/>
            <person name="Begun D."/>
            <person name="Bhutkar A."/>
            <person name="Blanco E."/>
            <person name="Bosak S.A."/>
            <person name="Bradley R.K."/>
            <person name="Brand A.D."/>
            <person name="Brent M.R."/>
            <person name="Brooks A.N."/>
            <person name="Brown R.H."/>
            <person name="Butlin R.K."/>
            <person name="Caggese C."/>
            <person name="Calvi B.R."/>
            <person name="Bernardo de Carvalho A."/>
            <person name="Caspi A."/>
            <person name="Castrezana S."/>
            <person name="Celniker S.E."/>
            <person name="Chang J.L."/>
            <person name="Chapple C."/>
            <person name="Chatterji S."/>
            <person name="Chinwalla A."/>
            <person name="Civetta A."/>
            <person name="Clifton S.W."/>
            <person name="Comeron J.M."/>
            <person name="Costello J.C."/>
            <person name="Coyne J.A."/>
            <person name="Daub J."/>
            <person name="David R.G."/>
            <person name="Delcher A.L."/>
            <person name="Delehaunty K."/>
            <person name="Do C.B."/>
            <person name="Ebling H."/>
            <person name="Edwards K."/>
            <person name="Eickbush T."/>
            <person name="Evans J.D."/>
            <person name="Filipski A."/>
            <person name="Findeiss S."/>
            <person name="Freyhult E."/>
            <person name="Fulton L."/>
            <person name="Fulton R."/>
            <person name="Garcia A.C."/>
            <person name="Gardiner A."/>
            <person name="Garfield D.A."/>
            <person name="Garvin B.E."/>
            <person name="Gibson G."/>
            <person name="Gilbert D."/>
            <person name="Gnerre S."/>
            <person name="Godfrey J."/>
            <person name="Good R."/>
            <person name="Gotea V."/>
            <person name="Gravely B."/>
            <person name="Greenberg A.J."/>
            <person name="Griffiths-Jones S."/>
            <person name="Gross S."/>
            <person name="Guigo R."/>
            <person name="Gustafson E.A."/>
            <person name="Haerty W."/>
            <person name="Hahn M.W."/>
            <person name="Halligan D.L."/>
            <person name="Halpern A.L."/>
            <person name="Halter G.M."/>
            <person name="Han M.V."/>
            <person name="Heger A."/>
            <person name="Hillier L."/>
            <person name="Hinrichs A.S."/>
            <person name="Holmes I."/>
            <person name="Hoskins R.A."/>
            <person name="Hubisz M.J."/>
            <person name="Hultmark D."/>
            <person name="Huntley M.A."/>
            <person name="Jaffe D.B."/>
            <person name="Jagadeeshan S."/>
            <person name="Jeck W.R."/>
            <person name="Johnson J."/>
            <person name="Jones C.D."/>
            <person name="Jordan W.C."/>
            <person name="Karpen G.H."/>
            <person name="Kataoka E."/>
            <person name="Keightley P.D."/>
            <person name="Kheradpour P."/>
            <person name="Kirkness E.F."/>
            <person name="Koerich L.B."/>
            <person name="Kristiansen K."/>
            <person name="Kudrna D."/>
            <person name="Kulathinal R.J."/>
            <person name="Kumar S."/>
            <person name="Kwok R."/>
            <person name="Lander E."/>
            <person name="Langley C.H."/>
            <person name="Lapoint R."/>
            <person name="Lazzaro B.P."/>
            <person name="Lee S.J."/>
            <person name="Levesque L."/>
            <person name="Li R."/>
            <person name="Lin C.F."/>
            <person name="Lin M.F."/>
            <person name="Lindblad-Toh K."/>
            <person name="Llopart A."/>
            <person name="Long M."/>
            <person name="Low L."/>
            <person name="Lozovsky E."/>
            <person name="Lu J."/>
            <person name="Luo M."/>
            <person name="Machado C.A."/>
            <person name="Makalowski W."/>
            <person name="Marzo M."/>
            <person name="Matsuda M."/>
            <person name="Matzkin L."/>
            <person name="McAllister B."/>
            <person name="McBride C.S."/>
            <person name="McKernan B."/>
            <person name="McKernan K."/>
            <person name="Mendez-Lago M."/>
            <person name="Minx P."/>
            <person name="Mollenhauer M.U."/>
            <person name="Montooth K."/>
            <person name="Mount S.M."/>
            <person name="Mu X."/>
            <person name="Myers E."/>
            <person name="Negre B."/>
            <person name="Newfeld S."/>
            <person name="Nielsen R."/>
            <person name="Noor M.A."/>
            <person name="O'Grady P."/>
            <person name="Pachter L."/>
            <person name="Papaceit M."/>
            <person name="Parisi M.J."/>
            <person name="Parisi M."/>
            <person name="Parts L."/>
            <person name="Pedersen J.S."/>
            <person name="Pesole G."/>
            <person name="Phillippy A.M."/>
            <person name="Ponting C.P."/>
            <person name="Pop M."/>
            <person name="Porcelli D."/>
            <person name="Powell J.R."/>
            <person name="Prohaska S."/>
            <person name="Pruitt K."/>
            <person name="Puig M."/>
            <person name="Quesneville H."/>
            <person name="Ram K.R."/>
            <person name="Rand D."/>
            <person name="Rasmussen M.D."/>
            <person name="Reed L.K."/>
            <person name="Reenan R."/>
            <person name="Reily A."/>
            <person name="Remington K.A."/>
            <person name="Rieger T.T."/>
            <person name="Ritchie M.G."/>
            <person name="Robin C."/>
            <person name="Rogers Y.H."/>
            <person name="Rohde C."/>
            <person name="Rozas J."/>
            <person name="Rubenfield M.J."/>
            <person name="Ruiz A."/>
            <person name="Russo S."/>
            <person name="Salzberg S.L."/>
            <person name="Sanchez-Gracia A."/>
            <person name="Saranga D.J."/>
            <person name="Sato H."/>
            <person name="Schaeffer S.W."/>
            <person name="Schatz M.C."/>
            <person name="Schlenke T."/>
            <person name="Schwartz R."/>
            <person name="Segarra C."/>
            <person name="Singh R.S."/>
            <person name="Sirot L."/>
            <person name="Sirota M."/>
            <person name="Sisneros N.B."/>
            <person name="Smith C.D."/>
            <person name="Smith T.F."/>
            <person name="Spieth J."/>
            <person name="Stage D.E."/>
            <person name="Stark A."/>
            <person name="Stephan W."/>
            <person name="Strausberg R.L."/>
            <person name="Strempel S."/>
            <person name="Sturgill D."/>
            <person name="Sutton G."/>
            <person name="Sutton G.G."/>
            <person name="Tao W."/>
            <person name="Teichmann S."/>
            <person name="Tobari Y.N."/>
            <person name="Tomimura Y."/>
            <person name="Tsolas J.M."/>
            <person name="Valente V.L."/>
            <person name="Venter E."/>
            <person name="Venter J.C."/>
            <person name="Vicario S."/>
            <person name="Vieira F.G."/>
            <person name="Vilella A.J."/>
            <person name="Villasante A."/>
            <person name="Walenz B."/>
            <person name="Wang J."/>
            <person name="Wasserman M."/>
            <person name="Watts T."/>
            <person name="Wilson D."/>
            <person name="Wilson R.K."/>
            <person name="Wing R.A."/>
            <person name="Wolfner M.F."/>
            <person name="Wong A."/>
            <person name="Wong G.K."/>
            <person name="Wu C.I."/>
            <person name="Wu G."/>
            <person name="Yamamoto D."/>
            <person name="Yang H.P."/>
            <person name="Yang S.P."/>
            <person name="Yorke J.A."/>
            <person name="Yoshida K."/>
            <person name="Zdobnov E."/>
            <person name="Zhang P."/>
            <person name="Zhang Y."/>
            <person name="Zimin A.V."/>
            <person name="Baldwin J."/>
            <person name="Abdouelleil A."/>
            <person name="Abdulkadir J."/>
            <person name="Abebe A."/>
            <person name="Abera B."/>
            <person name="Abreu J."/>
            <person name="Acer S.C."/>
            <person name="Aftuck L."/>
            <person name="Alexander A."/>
            <person name="An P."/>
            <person name="Anderson E."/>
            <person name="Anderson S."/>
            <person name="Arachi H."/>
            <person name="Azer M."/>
            <person name="Bachantsang P."/>
            <person name="Barry A."/>
            <person name="Bayul T."/>
            <person name="Berlin A."/>
            <person name="Bessette D."/>
            <person name="Bloom T."/>
            <person name="Blye J."/>
            <person name="Boguslavskiy L."/>
            <person name="Bonnet C."/>
            <person name="Boukhgalter B."/>
            <person name="Bourzgui I."/>
            <person name="Brown A."/>
            <person name="Cahill P."/>
            <person name="Channer S."/>
            <person name="Cheshatsang Y."/>
            <person name="Chuda L."/>
            <person name="Citroen M."/>
            <person name="Collymore A."/>
            <person name="Cooke P."/>
            <person name="Costello M."/>
            <person name="D'Aco K."/>
            <person name="Daza R."/>
            <person name="De Haan G."/>
            <person name="DeGray S."/>
            <person name="DeMaso C."/>
            <person name="Dhargay N."/>
            <person name="Dooley K."/>
            <person name="Dooley E."/>
            <person name="Doricent M."/>
            <person name="Dorje P."/>
            <person name="Dorjee K."/>
            <person name="Dupes A."/>
            <person name="Elong R."/>
            <person name="Falk J."/>
            <person name="Farina A."/>
            <person name="Faro S."/>
            <person name="Ferguson D."/>
            <person name="Fisher S."/>
            <person name="Foley C.D."/>
            <person name="Franke A."/>
            <person name="Friedrich D."/>
            <person name="Gadbois L."/>
            <person name="Gearin G."/>
            <person name="Gearin C.R."/>
            <person name="Giannoukos G."/>
            <person name="Goode T."/>
            <person name="Graham J."/>
            <person name="Grandbois E."/>
            <person name="Grewal S."/>
            <person name="Gyaltsen K."/>
            <person name="Hafez N."/>
            <person name="Hagos B."/>
            <person name="Hall J."/>
            <person name="Henson C."/>
            <person name="Hollinger A."/>
            <person name="Honan T."/>
            <person name="Huard M.D."/>
            <person name="Hughes L."/>
            <person name="Hurhula B."/>
            <person name="Husby M.E."/>
            <person name="Kamat A."/>
            <person name="Kanga B."/>
            <person name="Kashin S."/>
            <person name="Khazanovich D."/>
            <person name="Kisner P."/>
            <person name="Lance K."/>
            <person name="Lara M."/>
            <person name="Lee W."/>
            <person name="Lennon N."/>
            <person name="Letendre F."/>
            <person name="LeVine R."/>
            <person name="Lipovsky A."/>
            <person name="Liu X."/>
            <person name="Liu J."/>
            <person name="Liu S."/>
            <person name="Lokyitsang T."/>
            <person name="Lokyitsang Y."/>
            <person name="Lubonja R."/>
            <person name="Lui A."/>
            <person name="MacDonald P."/>
            <person name="Magnisalis V."/>
            <person name="Maru K."/>
            <person name="Matthews C."/>
            <person name="McCusker W."/>
            <person name="McDonough S."/>
            <person name="Mehta T."/>
            <person name="Meldrim J."/>
            <person name="Meneus L."/>
            <person name="Mihai O."/>
            <person name="Mihalev A."/>
            <person name="Mihova T."/>
            <person name="Mittelman R."/>
            <person name="Mlenga V."/>
            <person name="Montmayeur A."/>
            <person name="Mulrain L."/>
            <person name="Navidi A."/>
            <person name="Naylor J."/>
            <person name="Negash T."/>
            <person name="Nguyen T."/>
            <person name="Nguyen N."/>
            <person name="Nicol R."/>
            <person name="Norbu C."/>
            <person name="Norbu N."/>
            <person name="Novod N."/>
            <person name="O'Neill B."/>
            <person name="Osman S."/>
            <person name="Markiewicz E."/>
            <person name="Oyono O.L."/>
            <person name="Patti C."/>
            <person name="Phunkhang P."/>
            <person name="Pierre F."/>
            <person name="Priest M."/>
            <person name="Raghuraman S."/>
            <person name="Rege F."/>
            <person name="Reyes R."/>
            <person name="Rise C."/>
            <person name="Rogov P."/>
            <person name="Ross K."/>
            <person name="Ryan E."/>
            <person name="Settipalli S."/>
            <person name="Shea T."/>
            <person name="Sherpa N."/>
            <person name="Shi L."/>
            <person name="Shih D."/>
            <person name="Sparrow T."/>
            <person name="Spaulding J."/>
            <person name="Stalker J."/>
            <person name="Stange-Thomann N."/>
            <person name="Stavropoulos S."/>
            <person name="Stone C."/>
            <person name="Strader C."/>
            <person name="Tesfaye S."/>
            <person name="Thomson T."/>
            <person name="Thoulutsang Y."/>
            <person name="Thoulutsang D."/>
            <person name="Topham K."/>
            <person name="Topping I."/>
            <person name="Tsamla T."/>
            <person name="Vassiliev H."/>
            <person name="Vo A."/>
            <person name="Wangchuk T."/>
            <person name="Wangdi T."/>
            <person name="Weiand M."/>
            <person name="Wilkinson J."/>
            <person name="Wilson A."/>
            <person name="Yadav S."/>
            <person name="Young G."/>
            <person name="Yu Q."/>
            <person name="Zembek L."/>
            <person name="Zhong D."/>
            <person name="Zimmer A."/>
            <person name="Zwirko Z."/>
            <person name="Jaffe D.B."/>
            <person name="Alvarez P."/>
            <person name="Brockman W."/>
            <person name="Butler J."/>
            <person name="Chin C."/>
            <person name="Gnerre S."/>
            <person name="Grabherr M."/>
            <person name="Kleber M."/>
            <person name="Mauceli E."/>
            <person name="MacCallum I."/>
        </authorList>
    </citation>
    <scope>NUCLEOTIDE SEQUENCE [LARGE SCALE GENOMIC DNA]</scope>
    <source>
        <strain evidence="10">Tucson 14030-0811.24</strain>
    </source>
</reference>
<feature type="compositionally biased region" description="Low complexity" evidence="7">
    <location>
        <begin position="22"/>
        <end position="40"/>
    </location>
</feature>
<dbReference type="SMART" id="SM00322">
    <property type="entry name" value="KH"/>
    <property type="match status" value="14"/>
</dbReference>
<dbReference type="CDD" id="cd22411">
    <property type="entry name" value="KH-I_Vigilin_rpt8"/>
    <property type="match status" value="1"/>
</dbReference>
<evidence type="ECO:0000256" key="2">
    <source>
        <dbReference type="ARBA" id="ARBA00022490"/>
    </source>
</evidence>
<feature type="domain" description="K Homology" evidence="8">
    <location>
        <begin position="670"/>
        <end position="739"/>
    </location>
</feature>
<feature type="coiled-coil region" evidence="6">
    <location>
        <begin position="647"/>
        <end position="674"/>
    </location>
</feature>
<dbReference type="Pfam" id="PF00013">
    <property type="entry name" value="KH_1"/>
    <property type="match status" value="14"/>
</dbReference>
<gene>
    <name evidence="9" type="primary">Dwil\GK22993</name>
    <name evidence="9" type="ORF">Dwil_GK22993</name>
</gene>
<accession>B4NMZ2</accession>
<feature type="compositionally biased region" description="Basic and acidic residues" evidence="7">
    <location>
        <begin position="105"/>
        <end position="121"/>
    </location>
</feature>
<feature type="region of interest" description="Disordered" evidence="7">
    <location>
        <begin position="1231"/>
        <end position="1316"/>
    </location>
</feature>
<feature type="domain" description="K Homology" evidence="8">
    <location>
        <begin position="242"/>
        <end position="310"/>
    </location>
</feature>
<evidence type="ECO:0000256" key="6">
    <source>
        <dbReference type="SAM" id="Coils"/>
    </source>
</evidence>
<sequence>MQAAVMEESNAINIEQQQSALNNGQEQVSNNNEQQQQQQQPSSPTLVATPTSTSGGNATPAFSYDDLFPALPTNTSSAATLSSSSGPSIARVQSSQNSQILTLSGEERKSTESDKFGEGESKRICQQITKETGAQIEIVSNKNQSLTFLIKGKHSELLDARRKILMSFSTQASRQLTIPREHYRVILGKGGQRLRDLERSTSTRINIPSQNDESEFITIAGTKEGIEKAEQEIRQLSAEQYKKSSDRFSVPKIYHPFIVGPYNENLNKLQEETGAKINVPPQQVQKDEIIISGEKDAVAAAKAKVEAIYKEMEKKCATVSVEVAKPQHRYVIGPKGSTIAEILQLTGVSVEMPPNDSTSETITLRGPQVALGNALTVVYQKANSVKSVEIDAPHWIHKYVIGRKGANMKQLEENCPNVNVNCLEDLIKLEGDPENVDKAVSYLTEIIRNYEENFTFEVMTVNPSYYKHIIGKAGANVNRLKDELKVNINIEEREGQNNIRIEGPKEGVRQAQLELQEKIDKLENEKSKDVIIDRRLHRSIIGAKGEKIREVKERYRQVTITIPTPQENTDIVKLRGPKEDVDKCHKDLLKLVKEIQESSHIIEVPIFKQFHKFVIGKGGANIKKIRDETQTKIDLPAEGDTNEVIVITGKKENVLEAKDRIQKIQNELSDIVNEEVQISPKYYNSIIGTGGKLISAIMEECGGVSIKFPNSDSKSDKVTIRGPKDDVDKAKAQLLELANERQLASFTTEVRAKQQHHKFLIGKNGASIRKIRDATGARIIFPSNEDTDKEVITIIGKEESVKKAKEQLEAIIKECDEVTEGEVSVDPRHHKHFVAKRGQILHRISEECGGVMISFPRPGSNSDKVTIKGAKDCIEAAKQRIEETVADLEAQTTIEVIIPQRQHRTIMGARGFKVQQVTSEFDVQIKFPDRDATDPVEGLTNGTTGVNGEGDGLSQGQEDGSDQTVEPVRQCDVIRITGRIEKCLAAKQALLDLIPIEEELSVPFDLHRTIIGPRGANVRQFMSKYDVHVELPPSELKSDIIKVSGTPAHVAEAKEALEKMIEDYEADRADRELRSFVLQIDVDTEYHSKLIGRHGAVINKLRADHDVNISLPKRDDPNQRIISITGYQANAEKARDAILEIVGELQTLHREVIEIDTRIHSHIIGQRGRTIRKIIEDHKVDIKFPSSDEAQNNPNAVTIIGKEEDVENAKEVLLSMAEDYERDYLENLPPSPQPQTVGAFLSASGGASNNSAGSGGAGGPTENGFIIKDAPWEKQKQQAKNLTAPNTQSQEDFPHFAAGGAPVAATPITSVWGPKN</sequence>
<dbReference type="CDD" id="cd22417">
    <property type="entry name" value="KH-I_Vigilin_rpt14"/>
    <property type="match status" value="1"/>
</dbReference>
<feature type="domain" description="K Homology" evidence="8">
    <location>
        <begin position="315"/>
        <end position="383"/>
    </location>
</feature>
<comment type="subcellular location">
    <subcellularLocation>
        <location evidence="1">Cytoplasm</location>
    </subcellularLocation>
</comment>
<dbReference type="CDD" id="cd22413">
    <property type="entry name" value="KH-I_Vigilin_rpt10"/>
    <property type="match status" value="1"/>
</dbReference>
<dbReference type="GO" id="GO:0005634">
    <property type="term" value="C:nucleus"/>
    <property type="evidence" value="ECO:0007669"/>
    <property type="project" value="EnsemblMetazoa"/>
</dbReference>
<dbReference type="InterPro" id="IPR057778">
    <property type="entry name" value="KH_Vigilin_N"/>
</dbReference>
<keyword evidence="3" id="KW-0677">Repeat</keyword>
<feature type="domain" description="K Homology" evidence="8">
    <location>
        <begin position="817"/>
        <end position="886"/>
    </location>
</feature>
<dbReference type="GO" id="GO:0003697">
    <property type="term" value="F:single-stranded DNA binding"/>
    <property type="evidence" value="ECO:0007669"/>
    <property type="project" value="EnsemblMetazoa"/>
</dbReference>
<dbReference type="FunFam" id="3.30.1370.10:FF:000018">
    <property type="entry name" value="vigilin isoform X1"/>
    <property type="match status" value="3"/>
</dbReference>
<feature type="compositionally biased region" description="Polar residues" evidence="7">
    <location>
        <begin position="954"/>
        <end position="964"/>
    </location>
</feature>
<feature type="domain" description="K Homology" evidence="8">
    <location>
        <begin position="598"/>
        <end position="666"/>
    </location>
</feature>
<dbReference type="HOGENOM" id="CLU_008532_0_0_1"/>
<dbReference type="GO" id="GO:0045727">
    <property type="term" value="P:positive regulation of translation"/>
    <property type="evidence" value="ECO:0007669"/>
    <property type="project" value="EnsemblMetazoa"/>
</dbReference>
<dbReference type="SUPFAM" id="SSF54791">
    <property type="entry name" value="Eukaryotic type KH-domain (KH-domain type I)"/>
    <property type="match status" value="12"/>
</dbReference>
<evidence type="ECO:0000256" key="4">
    <source>
        <dbReference type="ARBA" id="ARBA00022884"/>
    </source>
</evidence>
<dbReference type="CDD" id="cd22407">
    <property type="entry name" value="KH-I_Vigilin_rpt3"/>
    <property type="match status" value="1"/>
</dbReference>
<feature type="compositionally biased region" description="Polar residues" evidence="7">
    <location>
        <begin position="10"/>
        <end position="21"/>
    </location>
</feature>
<feature type="compositionally biased region" description="Polar residues" evidence="7">
    <location>
        <begin position="91"/>
        <end position="102"/>
    </location>
</feature>
<dbReference type="EMBL" id="CH964282">
    <property type="protein sequence ID" value="EDW85731.1"/>
    <property type="molecule type" value="Genomic_DNA"/>
</dbReference>
<dbReference type="PROSITE" id="PS50084">
    <property type="entry name" value="KH_TYPE_1"/>
    <property type="match status" value="14"/>
</dbReference>
<dbReference type="GO" id="GO:0031507">
    <property type="term" value="P:heterochromatin formation"/>
    <property type="evidence" value="ECO:0007669"/>
    <property type="project" value="EnsemblMetazoa"/>
</dbReference>
<evidence type="ECO:0000256" key="5">
    <source>
        <dbReference type="PROSITE-ProRule" id="PRU00117"/>
    </source>
</evidence>
<dbReference type="InterPro" id="IPR004088">
    <property type="entry name" value="KH_dom_type_1"/>
</dbReference>
<dbReference type="CDD" id="cd22412">
    <property type="entry name" value="KH-I_Vigilin_rpt9"/>
    <property type="match status" value="1"/>
</dbReference>
<dbReference type="KEGG" id="dwi:6652240"/>
<dbReference type="GO" id="GO:0000792">
    <property type="term" value="C:heterochromatin"/>
    <property type="evidence" value="ECO:0007669"/>
    <property type="project" value="EnsemblMetazoa"/>
</dbReference>
<feature type="compositionally biased region" description="Low complexity" evidence="7">
    <location>
        <begin position="76"/>
        <end position="88"/>
    </location>
</feature>
<proteinExistence type="predicted"/>
<protein>
    <recommendedName>
        <fullName evidence="8">K Homology domain-containing protein</fullName>
    </recommendedName>
</protein>
<dbReference type="GO" id="GO:0003730">
    <property type="term" value="F:mRNA 3'-UTR binding"/>
    <property type="evidence" value="ECO:0007669"/>
    <property type="project" value="EnsemblMetazoa"/>
</dbReference>
<dbReference type="eggNOG" id="KOG2208">
    <property type="taxonomic scope" value="Eukaryota"/>
</dbReference>
<dbReference type="Gene3D" id="3.30.1370.10">
    <property type="entry name" value="K Homology domain, type 1"/>
    <property type="match status" value="14"/>
</dbReference>
<dbReference type="CDD" id="cd22410">
    <property type="entry name" value="KH-I_Vigilin_rpt7"/>
    <property type="match status" value="1"/>
</dbReference>
<keyword evidence="6" id="KW-0175">Coiled coil</keyword>